<dbReference type="RefSeq" id="XP_014178307.1">
    <property type="nucleotide sequence ID" value="XM_014322832.1"/>
</dbReference>
<dbReference type="EMBL" id="ALBS01000276">
    <property type="protein sequence ID" value="EJT46788.1"/>
    <property type="molecule type" value="Genomic_DNA"/>
</dbReference>
<evidence type="ECO:0000313" key="1">
    <source>
        <dbReference type="EMBL" id="EJT46788.1"/>
    </source>
</evidence>
<organism evidence="1 2">
    <name type="scientific">Trichosporon asahii var. asahii (strain ATCC 90039 / CBS 2479 / JCM 2466 / KCTC 7840 / NBRC 103889/ NCYC 2677 / UAMH 7654)</name>
    <name type="common">Yeast</name>
    <dbReference type="NCBI Taxonomy" id="1186058"/>
    <lineage>
        <taxon>Eukaryota</taxon>
        <taxon>Fungi</taxon>
        <taxon>Dikarya</taxon>
        <taxon>Basidiomycota</taxon>
        <taxon>Agaricomycotina</taxon>
        <taxon>Tremellomycetes</taxon>
        <taxon>Trichosporonales</taxon>
        <taxon>Trichosporonaceae</taxon>
        <taxon>Trichosporon</taxon>
    </lineage>
</organism>
<accession>J5QDE1</accession>
<dbReference type="HOGENOM" id="CLU_1448698_0_0_1"/>
<keyword evidence="1" id="KW-0808">Transferase</keyword>
<dbReference type="GeneID" id="25987979"/>
<dbReference type="AlphaFoldDB" id="J5QDE1"/>
<dbReference type="SUPFAM" id="SSF47616">
    <property type="entry name" value="GST C-terminal domain-like"/>
    <property type="match status" value="1"/>
</dbReference>
<proteinExistence type="predicted"/>
<dbReference type="VEuPathDB" id="FungiDB:A1Q1_04466"/>
<name>J5QDE1_TRIAS</name>
<dbReference type="OrthoDB" id="2098326at2759"/>
<dbReference type="Proteomes" id="UP000002748">
    <property type="component" value="Unassembled WGS sequence"/>
</dbReference>
<gene>
    <name evidence="1" type="ORF">A1Q1_04466</name>
</gene>
<reference evidence="1 2" key="1">
    <citation type="journal article" date="2012" name="Eukaryot. Cell">
        <title>Draft genome sequence of CBS 2479, the standard type strain of Trichosporon asahii.</title>
        <authorList>
            <person name="Yang R.Y."/>
            <person name="Li H.T."/>
            <person name="Zhu H."/>
            <person name="Zhou G.P."/>
            <person name="Wang M."/>
            <person name="Wang L."/>
        </authorList>
    </citation>
    <scope>NUCLEOTIDE SEQUENCE [LARGE SCALE GENOMIC DNA]</scope>
    <source>
        <strain evidence="2">ATCC 90039 / CBS 2479 / JCM 2466 / KCTC 7840 / NCYC 2677 / UAMH 7654</strain>
    </source>
</reference>
<sequence>MEGKVHTESGSIVLGLLASQYVAGLEQHPSPQSIYWSHFSEGTMMLHLQPARVLGIFTDAISKRLSPEAARGARALNDMFRSRWADHNIQIQLDTVEDYLRNNEHFTGTKDIGLGDVRFPSCPHSHQQFMMLFPISAALDGFRKGEFSIGPNTRRWVDAMRQRPAYRNAIERQSEEEAKIRESAAKL</sequence>
<dbReference type="KEGG" id="tasa:A1Q1_04466"/>
<protein>
    <submittedName>
        <fullName evidence="1">Glutathione transferase</fullName>
    </submittedName>
</protein>
<dbReference type="GO" id="GO:0016740">
    <property type="term" value="F:transferase activity"/>
    <property type="evidence" value="ECO:0007669"/>
    <property type="project" value="UniProtKB-KW"/>
</dbReference>
<comment type="caution">
    <text evidence="1">The sequence shown here is derived from an EMBL/GenBank/DDBJ whole genome shotgun (WGS) entry which is preliminary data.</text>
</comment>
<dbReference type="InterPro" id="IPR036282">
    <property type="entry name" value="Glutathione-S-Trfase_C_sf"/>
</dbReference>
<evidence type="ECO:0000313" key="2">
    <source>
        <dbReference type="Proteomes" id="UP000002748"/>
    </source>
</evidence>